<feature type="chain" id="PRO_5046303373" description="Alkaline phosphatase" evidence="12">
    <location>
        <begin position="27"/>
        <end position="572"/>
    </location>
</feature>
<keyword evidence="5" id="KW-0597">Phosphoprotein</keyword>
<comment type="cofactor">
    <cofactor evidence="1">
        <name>Mg(2+)</name>
        <dbReference type="ChEBI" id="CHEBI:18420"/>
    </cofactor>
</comment>
<keyword evidence="14" id="KW-1185">Reference proteome</keyword>
<evidence type="ECO:0000256" key="7">
    <source>
        <dbReference type="ARBA" id="ARBA00022801"/>
    </source>
</evidence>
<feature type="signal peptide" evidence="12">
    <location>
        <begin position="1"/>
        <end position="26"/>
    </location>
</feature>
<protein>
    <recommendedName>
        <fullName evidence="4 11">Alkaline phosphatase</fullName>
        <ecNumber evidence="4 11">3.1.3.1</ecNumber>
    </recommendedName>
</protein>
<evidence type="ECO:0000256" key="8">
    <source>
        <dbReference type="ARBA" id="ARBA00022833"/>
    </source>
</evidence>
<name>A0ABR4QNH8_9CEST</name>
<dbReference type="Pfam" id="PF00245">
    <property type="entry name" value="Alk_phosphatase"/>
    <property type="match status" value="1"/>
</dbReference>
<evidence type="ECO:0000256" key="2">
    <source>
        <dbReference type="ARBA" id="ARBA00001947"/>
    </source>
</evidence>
<evidence type="ECO:0000256" key="6">
    <source>
        <dbReference type="ARBA" id="ARBA00022723"/>
    </source>
</evidence>
<dbReference type="InterPro" id="IPR001952">
    <property type="entry name" value="Alkaline_phosphatase"/>
</dbReference>
<evidence type="ECO:0000256" key="11">
    <source>
        <dbReference type="RuleBase" id="RU003947"/>
    </source>
</evidence>
<dbReference type="PRINTS" id="PR00113">
    <property type="entry name" value="ALKPHPHTASE"/>
</dbReference>
<dbReference type="PROSITE" id="PS00123">
    <property type="entry name" value="ALKALINE_PHOSPHATASE"/>
    <property type="match status" value="1"/>
</dbReference>
<dbReference type="Gene3D" id="3.40.720.10">
    <property type="entry name" value="Alkaline Phosphatase, subunit A"/>
    <property type="match status" value="1"/>
</dbReference>
<organism evidence="13 14">
    <name type="scientific">Taenia crassiceps</name>
    <dbReference type="NCBI Taxonomy" id="6207"/>
    <lineage>
        <taxon>Eukaryota</taxon>
        <taxon>Metazoa</taxon>
        <taxon>Spiralia</taxon>
        <taxon>Lophotrochozoa</taxon>
        <taxon>Platyhelminthes</taxon>
        <taxon>Cestoda</taxon>
        <taxon>Eucestoda</taxon>
        <taxon>Cyclophyllidea</taxon>
        <taxon>Taeniidae</taxon>
        <taxon>Taenia</taxon>
    </lineage>
</organism>
<comment type="caution">
    <text evidence="13">The sequence shown here is derived from an EMBL/GenBank/DDBJ whole genome shotgun (WGS) entry which is preliminary data.</text>
</comment>
<sequence length="572" mass="64087">MMLKDYLIGLPLYLFLFSLLDHLCTSAVLAARREPENNEVIAPAFWERLARERFKRSNRIFSAPQERAKNVILFLGDGMGMPTISAGRFFKAEVENRLSEANPMLSFEDWPFHTMCRTYNLQTTVTDSASSATAYLGGTKTLTKVIGLTGAVDFKSCRKYTPEEKVESVLKAAMDAGMATGIVTTSRVTHASPAGAFAHTASRQWESDRQLVKDCPDVSELPKDIARQLVEENLNINVVLGGGFSTFFPREDRGERLDGRSLAQEWLANQTSRGCRAKLITEASQFMTTDLSKVDYLLGLLDSSHLPYDADRKENEPSLANLTTVAIKILSRQPKGFFLFVEGARIDHAHHSNLGKKALLDLLAFEEAIRAGTLMVNLEETLVIVTADHSHSFMLGGEPNRKRSLLDVDTELAPFILDKKGMLPLVYSSGPAGAVNTTRLNLTALPKATLRDTEFRQPALVPLPWATHGGEDVGVYATGVFSYLFHSTVDNTFIGQAMKSKKAPPDGWEMIEPTIDELNRKMREAETDPHEGKRKVEAEWPIFRIHHKRSRYIYDLYFKRKVISKRRLQMPT</sequence>
<proteinExistence type="inferred from homology"/>
<dbReference type="SMART" id="SM00098">
    <property type="entry name" value="alkPPc"/>
    <property type="match status" value="1"/>
</dbReference>
<evidence type="ECO:0000313" key="14">
    <source>
        <dbReference type="Proteomes" id="UP001651158"/>
    </source>
</evidence>
<keyword evidence="9 11" id="KW-0460">Magnesium</keyword>
<evidence type="ECO:0000313" key="13">
    <source>
        <dbReference type="EMBL" id="KAL5111118.1"/>
    </source>
</evidence>
<dbReference type="PANTHER" id="PTHR11596:SF5">
    <property type="entry name" value="ALKALINE PHOSPHATASE"/>
    <property type="match status" value="1"/>
</dbReference>
<dbReference type="EC" id="3.1.3.1" evidence="4 11"/>
<dbReference type="SUPFAM" id="SSF53649">
    <property type="entry name" value="Alkaline phosphatase-like"/>
    <property type="match status" value="1"/>
</dbReference>
<comment type="similarity">
    <text evidence="3 10">Belongs to the alkaline phosphatase family.</text>
</comment>
<evidence type="ECO:0000256" key="9">
    <source>
        <dbReference type="ARBA" id="ARBA00022842"/>
    </source>
</evidence>
<evidence type="ECO:0000256" key="12">
    <source>
        <dbReference type="SAM" id="SignalP"/>
    </source>
</evidence>
<evidence type="ECO:0000256" key="10">
    <source>
        <dbReference type="RuleBase" id="RU003946"/>
    </source>
</evidence>
<dbReference type="InterPro" id="IPR017850">
    <property type="entry name" value="Alkaline_phosphatase_core_sf"/>
</dbReference>
<dbReference type="InterPro" id="IPR018299">
    <property type="entry name" value="Alkaline_phosphatase_AS"/>
</dbReference>
<keyword evidence="12" id="KW-0732">Signal</keyword>
<evidence type="ECO:0000256" key="5">
    <source>
        <dbReference type="ARBA" id="ARBA00022553"/>
    </source>
</evidence>
<evidence type="ECO:0000256" key="1">
    <source>
        <dbReference type="ARBA" id="ARBA00001946"/>
    </source>
</evidence>
<keyword evidence="7 11" id="KW-0378">Hydrolase</keyword>
<comment type="cofactor">
    <cofactor evidence="2">
        <name>Zn(2+)</name>
        <dbReference type="ChEBI" id="CHEBI:29105"/>
    </cofactor>
</comment>
<evidence type="ECO:0000256" key="3">
    <source>
        <dbReference type="ARBA" id="ARBA00005984"/>
    </source>
</evidence>
<dbReference type="CDD" id="cd16012">
    <property type="entry name" value="ALP"/>
    <property type="match status" value="1"/>
</dbReference>
<accession>A0ABR4QNH8</accession>
<keyword evidence="8 11" id="KW-0862">Zinc</keyword>
<dbReference type="Proteomes" id="UP001651158">
    <property type="component" value="Unassembled WGS sequence"/>
</dbReference>
<comment type="catalytic activity">
    <reaction evidence="11">
        <text>a phosphate monoester + H2O = an alcohol + phosphate</text>
        <dbReference type="Rhea" id="RHEA:15017"/>
        <dbReference type="ChEBI" id="CHEBI:15377"/>
        <dbReference type="ChEBI" id="CHEBI:30879"/>
        <dbReference type="ChEBI" id="CHEBI:43474"/>
        <dbReference type="ChEBI" id="CHEBI:67140"/>
        <dbReference type="EC" id="3.1.3.1"/>
    </reaction>
</comment>
<reference evidence="13 14" key="1">
    <citation type="journal article" date="2022" name="Front. Cell. Infect. Microbiol.">
        <title>The Genomes of Two Strains of Taenia crassiceps the Animal Model for the Study of Human Cysticercosis.</title>
        <authorList>
            <person name="Bobes R.J."/>
            <person name="Estrada K."/>
            <person name="Rios-Valencia D.G."/>
            <person name="Calderon-Gallegos A."/>
            <person name="de la Torre P."/>
            <person name="Carrero J.C."/>
            <person name="Sanchez-Flores A."/>
            <person name="Laclette J.P."/>
        </authorList>
    </citation>
    <scope>NUCLEOTIDE SEQUENCE [LARGE SCALE GENOMIC DNA]</scope>
    <source>
        <strain evidence="13">WFUcys</strain>
    </source>
</reference>
<dbReference type="PANTHER" id="PTHR11596">
    <property type="entry name" value="ALKALINE PHOSPHATASE"/>
    <property type="match status" value="1"/>
</dbReference>
<dbReference type="EMBL" id="JAKROA010000001">
    <property type="protein sequence ID" value="KAL5111118.1"/>
    <property type="molecule type" value="Genomic_DNA"/>
</dbReference>
<evidence type="ECO:0000256" key="4">
    <source>
        <dbReference type="ARBA" id="ARBA00012647"/>
    </source>
</evidence>
<gene>
    <name evidence="13" type="ORF">TcWFU_000227</name>
</gene>
<keyword evidence="6" id="KW-0479">Metal-binding</keyword>